<dbReference type="AlphaFoldDB" id="A0A7M7P413"/>
<protein>
    <recommendedName>
        <fullName evidence="2">TTF-type domain-containing protein</fullName>
    </recommendedName>
</protein>
<feature type="compositionally biased region" description="Basic and acidic residues" evidence="1">
    <location>
        <begin position="1"/>
        <end position="11"/>
    </location>
</feature>
<dbReference type="PANTHER" id="PTHR45749">
    <property type="match status" value="1"/>
</dbReference>
<sequence>MKRNRSGAEVRRIKKQKGLQESARGYQSILNLFGKKKEQIKSNEGPSTSHEGQSAEQTHESSQALHEIHPTTSSESVQREESLSGEDTEPLLHPPHSPPDSPMQIDQSSDSDAEMVEDRPKTPPEKAEAQHPPIEGNKLRSYPNQPTTCDFKKDNGRRFRIEWYKTHPWIEWDSEANDGNGAAFCHICRQANLQHVPSTGRGKCEESFSKRGFTNWKNATKKFLKHEKSEVHRLMVYKMNRLWQGENIADKLNTQAQEERKQNSQYLHTIFTTLKYLAKQGLPTRGHTDQNSNFVGLLNLRCKDVEGLDKWLARKTSWTSHEIQEEMIDLMSKTLMRQLAADMNGKPFAILADQTSDVSKMEQLCICIRTATEELAVEERVIGLHAMDKCDSETVFKTIKDVLLRYNLPLTLCRAASFDGAATFQGKQNGVAVRLQQEEGRITSTHCYMHCINLAVQDMVKHVPKLRNFLTTVTDMINFLRDSPKRVAIVKSVAEALGCKQTHIRPLCPTRFTIKYKSLNSLKEQLQAVKDALVAIEDCASNRDIQSRADGFLRVISTFEFTICLLMSLAIFEVSDRLSTALQGSQVSAGQGTRLTQSAIVQLSKMRREEFFDQVWQRTATFAEQHSQDEPDLPRQSRAPRRYQRTDAHVFETPKEMYRSVWFEALDLVVSGLQERVSSKVNGMCCQPFWGRSRWTSARSPASSILENLKETSGEPGSNLSVDKIISAISRSGMQKMIPQVVKLCKLYLVHPATTATAERSSSTLRRVKTYLRSTMSQARLNSLLLLNVYREQVESMNITELVNEFISRVDSKRKNAFAIIK</sequence>
<dbReference type="GeneID" id="115924833"/>
<dbReference type="EnsemblMetazoa" id="XM_030987707">
    <property type="protein sequence ID" value="XP_030843567"/>
    <property type="gene ID" value="LOC115924833"/>
</dbReference>
<dbReference type="OrthoDB" id="10046160at2759"/>
<proteinExistence type="predicted"/>
<dbReference type="Pfam" id="PF05699">
    <property type="entry name" value="Dimer_Tnp_hAT"/>
    <property type="match status" value="1"/>
</dbReference>
<dbReference type="InterPro" id="IPR006580">
    <property type="entry name" value="Znf_TTF"/>
</dbReference>
<organism evidence="3 4">
    <name type="scientific">Strongylocentrotus purpuratus</name>
    <name type="common">Purple sea urchin</name>
    <dbReference type="NCBI Taxonomy" id="7668"/>
    <lineage>
        <taxon>Eukaryota</taxon>
        <taxon>Metazoa</taxon>
        <taxon>Echinodermata</taxon>
        <taxon>Eleutherozoa</taxon>
        <taxon>Echinozoa</taxon>
        <taxon>Echinoidea</taxon>
        <taxon>Euechinoidea</taxon>
        <taxon>Echinacea</taxon>
        <taxon>Camarodonta</taxon>
        <taxon>Echinidea</taxon>
        <taxon>Strongylocentrotidae</taxon>
        <taxon>Strongylocentrotus</taxon>
    </lineage>
</organism>
<feature type="compositionally biased region" description="Pro residues" evidence="1">
    <location>
        <begin position="92"/>
        <end position="101"/>
    </location>
</feature>
<evidence type="ECO:0000256" key="1">
    <source>
        <dbReference type="SAM" id="MobiDB-lite"/>
    </source>
</evidence>
<evidence type="ECO:0000259" key="2">
    <source>
        <dbReference type="SMART" id="SM00597"/>
    </source>
</evidence>
<feature type="compositionally biased region" description="Polar residues" evidence="1">
    <location>
        <begin position="42"/>
        <end position="76"/>
    </location>
</feature>
<dbReference type="InterPro" id="IPR008906">
    <property type="entry name" value="HATC_C_dom"/>
</dbReference>
<dbReference type="SUPFAM" id="SSF53098">
    <property type="entry name" value="Ribonuclease H-like"/>
    <property type="match status" value="1"/>
</dbReference>
<feature type="region of interest" description="Disordered" evidence="1">
    <location>
        <begin position="37"/>
        <end position="151"/>
    </location>
</feature>
<dbReference type="GO" id="GO:0046983">
    <property type="term" value="F:protein dimerization activity"/>
    <property type="evidence" value="ECO:0007669"/>
    <property type="project" value="InterPro"/>
</dbReference>
<reference evidence="3" key="2">
    <citation type="submission" date="2021-01" db="UniProtKB">
        <authorList>
            <consortium name="EnsemblMetazoa"/>
        </authorList>
    </citation>
    <scope>IDENTIFICATION</scope>
</reference>
<evidence type="ECO:0000313" key="3">
    <source>
        <dbReference type="EnsemblMetazoa" id="XP_030843567"/>
    </source>
</evidence>
<name>A0A7M7P413_STRPU</name>
<dbReference type="KEGG" id="spu:115924833"/>
<feature type="domain" description="TTF-type" evidence="2">
    <location>
        <begin position="155"/>
        <end position="254"/>
    </location>
</feature>
<reference evidence="4" key="1">
    <citation type="submission" date="2015-02" db="EMBL/GenBank/DDBJ databases">
        <title>Genome sequencing for Strongylocentrotus purpuratus.</title>
        <authorList>
            <person name="Murali S."/>
            <person name="Liu Y."/>
            <person name="Vee V."/>
            <person name="English A."/>
            <person name="Wang M."/>
            <person name="Skinner E."/>
            <person name="Han Y."/>
            <person name="Muzny D.M."/>
            <person name="Worley K.C."/>
            <person name="Gibbs R.A."/>
        </authorList>
    </citation>
    <scope>NUCLEOTIDE SEQUENCE</scope>
</reference>
<feature type="compositionally biased region" description="Basic and acidic residues" evidence="1">
    <location>
        <begin position="116"/>
        <end position="129"/>
    </location>
</feature>
<dbReference type="PANTHER" id="PTHR45749:SF14">
    <property type="entry name" value="TTF-TYPE DOMAIN-CONTAINING PROTEIN"/>
    <property type="match status" value="1"/>
</dbReference>
<feature type="region of interest" description="Disordered" evidence="1">
    <location>
        <begin position="1"/>
        <end position="25"/>
    </location>
</feature>
<dbReference type="SMART" id="SM00597">
    <property type="entry name" value="ZnF_TTF"/>
    <property type="match status" value="1"/>
</dbReference>
<dbReference type="Pfam" id="PF14291">
    <property type="entry name" value="DUF4371"/>
    <property type="match status" value="1"/>
</dbReference>
<accession>A0A7M7P413</accession>
<dbReference type="Proteomes" id="UP000007110">
    <property type="component" value="Unassembled WGS sequence"/>
</dbReference>
<dbReference type="InterPro" id="IPR012337">
    <property type="entry name" value="RNaseH-like_sf"/>
</dbReference>
<dbReference type="InterPro" id="IPR025398">
    <property type="entry name" value="DUF4371"/>
</dbReference>
<dbReference type="InParanoid" id="A0A7M7P413"/>
<dbReference type="OMA" id="CINLAVQ"/>
<evidence type="ECO:0000313" key="4">
    <source>
        <dbReference type="Proteomes" id="UP000007110"/>
    </source>
</evidence>
<dbReference type="RefSeq" id="XP_030843567.1">
    <property type="nucleotide sequence ID" value="XM_030987707.1"/>
</dbReference>
<keyword evidence="4" id="KW-1185">Reference proteome</keyword>